<dbReference type="GO" id="GO:0043248">
    <property type="term" value="P:proteasome assembly"/>
    <property type="evidence" value="ECO:0007669"/>
    <property type="project" value="UniProtKB-UniRule"/>
</dbReference>
<gene>
    <name evidence="4" type="primary">CSON001708</name>
    <name evidence="5" type="synonym">CSON008016</name>
</gene>
<dbReference type="VEuPathDB" id="VectorBase:CSON001708"/>
<dbReference type="OMA" id="TLWENNW"/>
<evidence type="ECO:0000313" key="4">
    <source>
        <dbReference type="EMBL" id="SSX10057.1"/>
    </source>
</evidence>
<dbReference type="EMBL" id="UFQS01001271">
    <property type="protein sequence ID" value="SSX10057.1"/>
    <property type="molecule type" value="Genomic_DNA"/>
</dbReference>
<organism evidence="4">
    <name type="scientific">Culicoides sonorensis</name>
    <name type="common">Biting midge</name>
    <dbReference type="NCBI Taxonomy" id="179676"/>
    <lineage>
        <taxon>Eukaryota</taxon>
        <taxon>Metazoa</taxon>
        <taxon>Ecdysozoa</taxon>
        <taxon>Arthropoda</taxon>
        <taxon>Hexapoda</taxon>
        <taxon>Insecta</taxon>
        <taxon>Pterygota</taxon>
        <taxon>Neoptera</taxon>
        <taxon>Endopterygota</taxon>
        <taxon>Diptera</taxon>
        <taxon>Nematocera</taxon>
        <taxon>Chironomoidea</taxon>
        <taxon>Ceratopogonidae</taxon>
        <taxon>Ceratopogoninae</taxon>
        <taxon>Culicoides</taxon>
        <taxon>Monoculicoides</taxon>
    </lineage>
</organism>
<dbReference type="EMBL" id="UFQT01001271">
    <property type="protein sequence ID" value="SSX29779.1"/>
    <property type="molecule type" value="Genomic_DNA"/>
</dbReference>
<protein>
    <recommendedName>
        <fullName evidence="2">26S proteasome complex subunit SEM1</fullName>
    </recommendedName>
</protein>
<dbReference type="GO" id="GO:0008541">
    <property type="term" value="C:proteasome regulatory particle, lid subcomplex"/>
    <property type="evidence" value="ECO:0007669"/>
    <property type="project" value="UniProtKB-UniRule"/>
</dbReference>
<dbReference type="GO" id="GO:0005634">
    <property type="term" value="C:nucleus"/>
    <property type="evidence" value="ECO:0007669"/>
    <property type="project" value="UniProtKB-SubCell"/>
</dbReference>
<dbReference type="Pfam" id="PF05160">
    <property type="entry name" value="DSS1_SEM1"/>
    <property type="match status" value="1"/>
</dbReference>
<evidence type="ECO:0000313" key="5">
    <source>
        <dbReference type="EMBL" id="SSX15059.1"/>
    </source>
</evidence>
<keyword evidence="2" id="KW-0539">Nucleus</keyword>
<evidence type="ECO:0000256" key="3">
    <source>
        <dbReference type="SAM" id="MobiDB-lite"/>
    </source>
</evidence>
<reference evidence="4" key="1">
    <citation type="submission" date="2018-04" db="EMBL/GenBank/DDBJ databases">
        <authorList>
            <person name="Go L.Y."/>
            <person name="Mitchell J.A."/>
        </authorList>
    </citation>
    <scope>NUCLEOTIDE SEQUENCE</scope>
    <source>
        <tissue evidence="4">Whole organism</tissue>
    </source>
</reference>
<keyword evidence="2" id="KW-0647">Proteasome</keyword>
<evidence type="ECO:0000256" key="1">
    <source>
        <dbReference type="ARBA" id="ARBA00034491"/>
    </source>
</evidence>
<feature type="compositionally biased region" description="Basic and acidic residues" evidence="3">
    <location>
        <begin position="1"/>
        <end position="13"/>
    </location>
</feature>
<dbReference type="EMBL" id="UFQT01003022">
    <property type="protein sequence ID" value="SSX34440.1"/>
    <property type="molecule type" value="Genomic_DNA"/>
</dbReference>
<dbReference type="GO" id="GO:0000724">
    <property type="term" value="P:double-strand break repair via homologous recombination"/>
    <property type="evidence" value="ECO:0007669"/>
    <property type="project" value="TreeGrafter"/>
</dbReference>
<evidence type="ECO:0000256" key="2">
    <source>
        <dbReference type="RuleBase" id="RU369057"/>
    </source>
</evidence>
<dbReference type="AlphaFoldDB" id="A0A336KZ04"/>
<evidence type="ECO:0000313" key="6">
    <source>
        <dbReference type="EMBL" id="SSX29779.1"/>
    </source>
</evidence>
<dbReference type="GO" id="GO:0006406">
    <property type="term" value="P:mRNA export from nucleus"/>
    <property type="evidence" value="ECO:0007669"/>
    <property type="project" value="UniProtKB-UniRule"/>
</dbReference>
<dbReference type="PANTHER" id="PTHR16771">
    <property type="entry name" value="26 PROTEASOME COMPLEX SUBUNIT DSS1"/>
    <property type="match status" value="1"/>
</dbReference>
<proteinExistence type="inferred from homology"/>
<dbReference type="SMART" id="SM01385">
    <property type="entry name" value="DSS1_SEM1"/>
    <property type="match status" value="1"/>
</dbReference>
<comment type="similarity">
    <text evidence="1 2">Belongs to the DSS1/SEM1 family.</text>
</comment>
<comment type="subcellular location">
    <subcellularLocation>
        <location evidence="2">Nucleus</location>
    </subcellularLocation>
</comment>
<accession>A0A336KZ04</accession>
<dbReference type="EMBL" id="UFQS01003022">
    <property type="protein sequence ID" value="SSX15059.1"/>
    <property type="molecule type" value="Genomic_DNA"/>
</dbReference>
<dbReference type="VEuPathDB" id="VectorBase:CSON008016"/>
<comment type="function">
    <text evidence="2">Component of the 26S proteasome, a multiprotein complex involved in the ATP-dependent degradation of ubiquitinated proteins.</text>
</comment>
<sequence length="70" mass="8417">MTDKKDKDEKKIDLGVLEEDDEFEEFPAEDYLETKETEEELTVWEDNWDDDDVEDDFNMQLQAQIQALQK</sequence>
<reference evidence="6" key="2">
    <citation type="submission" date="2018-07" db="EMBL/GenBank/DDBJ databases">
        <authorList>
            <person name="Quirk P.G."/>
            <person name="Krulwich T.A."/>
        </authorList>
    </citation>
    <scope>NUCLEOTIDE SEQUENCE</scope>
</reference>
<feature type="region of interest" description="Disordered" evidence="3">
    <location>
        <begin position="1"/>
        <end position="23"/>
    </location>
</feature>
<dbReference type="InterPro" id="IPR007834">
    <property type="entry name" value="DSS1_SEM1"/>
</dbReference>
<name>A0A336KZ04_CULSO</name>
<dbReference type="PANTHER" id="PTHR16771:SF0">
    <property type="entry name" value="26S PROTEASOME COMPLEX SUBUNIT SEM1"/>
    <property type="match status" value="1"/>
</dbReference>